<comment type="subcellular location">
    <subcellularLocation>
        <location evidence="1">Nucleus</location>
    </subcellularLocation>
</comment>
<organism evidence="4 5">
    <name type="scientific">Stylosanthes scabra</name>
    <dbReference type="NCBI Taxonomy" id="79078"/>
    <lineage>
        <taxon>Eukaryota</taxon>
        <taxon>Viridiplantae</taxon>
        <taxon>Streptophyta</taxon>
        <taxon>Embryophyta</taxon>
        <taxon>Tracheophyta</taxon>
        <taxon>Spermatophyta</taxon>
        <taxon>Magnoliopsida</taxon>
        <taxon>eudicotyledons</taxon>
        <taxon>Gunneridae</taxon>
        <taxon>Pentapetalae</taxon>
        <taxon>rosids</taxon>
        <taxon>fabids</taxon>
        <taxon>Fabales</taxon>
        <taxon>Fabaceae</taxon>
        <taxon>Papilionoideae</taxon>
        <taxon>50 kb inversion clade</taxon>
        <taxon>dalbergioids sensu lato</taxon>
        <taxon>Dalbergieae</taxon>
        <taxon>Pterocarpus clade</taxon>
        <taxon>Stylosanthes</taxon>
    </lineage>
</organism>
<dbReference type="Proteomes" id="UP001341840">
    <property type="component" value="Unassembled WGS sequence"/>
</dbReference>
<evidence type="ECO:0000313" key="4">
    <source>
        <dbReference type="EMBL" id="MED6139315.1"/>
    </source>
</evidence>
<dbReference type="PANTHER" id="PTHR13471">
    <property type="entry name" value="TETRATRICOPEPTIDE-LIKE HELICAL"/>
    <property type="match status" value="1"/>
</dbReference>
<comment type="similarity">
    <text evidence="2">Belongs to the NRDE2 family.</text>
</comment>
<evidence type="ECO:0000256" key="1">
    <source>
        <dbReference type="ARBA" id="ARBA00004123"/>
    </source>
</evidence>
<keyword evidence="3" id="KW-0539">Nucleus</keyword>
<reference evidence="4 5" key="1">
    <citation type="journal article" date="2023" name="Plants (Basel)">
        <title>Bridging the Gap: Combining Genomics and Transcriptomics Approaches to Understand Stylosanthes scabra, an Orphan Legume from the Brazilian Caatinga.</title>
        <authorList>
            <person name="Ferreira-Neto J.R.C."/>
            <person name="da Silva M.D."/>
            <person name="Binneck E."/>
            <person name="de Melo N.F."/>
            <person name="da Silva R.H."/>
            <person name="de Melo A.L.T.M."/>
            <person name="Pandolfi V."/>
            <person name="Bustamante F.O."/>
            <person name="Brasileiro-Vidal A.C."/>
            <person name="Benko-Iseppon A.M."/>
        </authorList>
    </citation>
    <scope>NUCLEOTIDE SEQUENCE [LARGE SCALE GENOMIC DNA]</scope>
    <source>
        <tissue evidence="4">Leaves</tissue>
    </source>
</reference>
<feature type="non-terminal residue" evidence="4">
    <location>
        <position position="1"/>
    </location>
</feature>
<evidence type="ECO:0000256" key="2">
    <source>
        <dbReference type="ARBA" id="ARBA00009265"/>
    </source>
</evidence>
<accession>A0ABU6SST2</accession>
<dbReference type="InterPro" id="IPR013633">
    <property type="entry name" value="NRDE-2"/>
</dbReference>
<comment type="caution">
    <text evidence="4">The sequence shown here is derived from an EMBL/GenBank/DDBJ whole genome shotgun (WGS) entry which is preliminary data.</text>
</comment>
<dbReference type="InterPro" id="IPR011990">
    <property type="entry name" value="TPR-like_helical_dom_sf"/>
</dbReference>
<dbReference type="Gene3D" id="1.25.40.10">
    <property type="entry name" value="Tetratricopeptide repeat domain"/>
    <property type="match status" value="1"/>
</dbReference>
<gene>
    <name evidence="4" type="ORF">PIB30_082672</name>
</gene>
<sequence>ERQANAPLLYFWYAEVELGNKSNDDCESSHRAIHILSCLGSDTKYSPFKSQATSLQQLRARQGFKEKLRTVRSSWVRGIINDQSVALICSAALLEELTSGWDAGIDILDQAFAVALPETRSHSYQLEFLFNYYIRMLQRHQSQSSLAKVWESISKGLQMYPFSPELLRGVVEVGHLYTTSNKLRRVLDEYCYKKPSVVLWLFALSYEMSRGGSQHRIRGLFERALGTDKLSSSVVLWRCYIVYEVDIVKDPSAARRVFFRAIHACPWSKRLWLDGFLKLNSVLTAKELSDLQEVMRDKELNLRTDIYEILLQES</sequence>
<dbReference type="EMBL" id="JASCZI010061694">
    <property type="protein sequence ID" value="MED6139315.1"/>
    <property type="molecule type" value="Genomic_DNA"/>
</dbReference>
<dbReference type="PANTHER" id="PTHR13471:SF0">
    <property type="entry name" value="NUCLEAR EXOSOME REGULATOR NRDE2"/>
    <property type="match status" value="1"/>
</dbReference>
<evidence type="ECO:0000313" key="5">
    <source>
        <dbReference type="Proteomes" id="UP001341840"/>
    </source>
</evidence>
<evidence type="ECO:0000256" key="3">
    <source>
        <dbReference type="ARBA" id="ARBA00023242"/>
    </source>
</evidence>
<protein>
    <submittedName>
        <fullName evidence="4">Uncharacterized protein</fullName>
    </submittedName>
</protein>
<keyword evidence="5" id="KW-1185">Reference proteome</keyword>
<proteinExistence type="inferred from homology"/>
<name>A0ABU6SST2_9FABA</name>